<dbReference type="Proteomes" id="UP001314263">
    <property type="component" value="Unassembled WGS sequence"/>
</dbReference>
<sequence length="247" mass="26878">MHLSCPFKTCNLQPCSVASGHCFRPRMVENCQAWSRSCADRTRLTSPQSLLVAMKRTGQAATALVLSLLATTGGAHARLEGVNKPELLPQEFTTVIDVAGFLTPGEESRLKKEVESLERDTGVKLRVLAQNYPNTPGLAVKDYWSVDDDTVVFVADPSLGGQILNFNVGSNLDLRIPRNFWGRLGGKYGTKFYWQDKGEGSAIVNAVSAIDFCAREPMSKLQCSKIQGELGEEPSAGPIDKILGFGK</sequence>
<protein>
    <recommendedName>
        <fullName evidence="1">TPM domain-containing protein</fullName>
    </recommendedName>
</protein>
<dbReference type="EMBL" id="CAUYUE010000006">
    <property type="protein sequence ID" value="CAK0781663.1"/>
    <property type="molecule type" value="Genomic_DNA"/>
</dbReference>
<organism evidence="2 3">
    <name type="scientific">Coccomyxa viridis</name>
    <dbReference type="NCBI Taxonomy" id="1274662"/>
    <lineage>
        <taxon>Eukaryota</taxon>
        <taxon>Viridiplantae</taxon>
        <taxon>Chlorophyta</taxon>
        <taxon>core chlorophytes</taxon>
        <taxon>Trebouxiophyceae</taxon>
        <taxon>Trebouxiophyceae incertae sedis</taxon>
        <taxon>Coccomyxaceae</taxon>
        <taxon>Coccomyxa</taxon>
    </lineage>
</organism>
<evidence type="ECO:0000313" key="2">
    <source>
        <dbReference type="EMBL" id="CAK0781663.1"/>
    </source>
</evidence>
<comment type="caution">
    <text evidence="2">The sequence shown here is derived from an EMBL/GenBank/DDBJ whole genome shotgun (WGS) entry which is preliminary data.</text>
</comment>
<dbReference type="PANTHER" id="PTHR35514:SF1">
    <property type="entry name" value="THYLAKOID LUMENAL 15.0 KDA PROTEIN 2, CHLOROPLASTIC"/>
    <property type="match status" value="1"/>
</dbReference>
<name>A0AAV1I5W4_9CHLO</name>
<dbReference type="AlphaFoldDB" id="A0AAV1I5W4"/>
<evidence type="ECO:0000259" key="1">
    <source>
        <dbReference type="Pfam" id="PF04536"/>
    </source>
</evidence>
<gene>
    <name evidence="2" type="ORF">CVIRNUC_005439</name>
</gene>
<accession>A0AAV1I5W4</accession>
<keyword evidence="3" id="KW-1185">Reference proteome</keyword>
<proteinExistence type="predicted"/>
<evidence type="ECO:0000313" key="3">
    <source>
        <dbReference type="Proteomes" id="UP001314263"/>
    </source>
</evidence>
<dbReference type="PANTHER" id="PTHR35514">
    <property type="entry name" value="THYLAKOID LUMENAL 15.0 KDA PROTEIN 2, CHLOROPLASTIC"/>
    <property type="match status" value="1"/>
</dbReference>
<feature type="domain" description="TPM" evidence="1">
    <location>
        <begin position="95"/>
        <end position="210"/>
    </location>
</feature>
<reference evidence="2 3" key="1">
    <citation type="submission" date="2023-10" db="EMBL/GenBank/DDBJ databases">
        <authorList>
            <person name="Maclean D."/>
            <person name="Macfadyen A."/>
        </authorList>
    </citation>
    <scope>NUCLEOTIDE SEQUENCE [LARGE SCALE GENOMIC DNA]</scope>
</reference>
<dbReference type="InterPro" id="IPR007621">
    <property type="entry name" value="TPM_dom"/>
</dbReference>
<dbReference type="Pfam" id="PF04536">
    <property type="entry name" value="TPM_phosphatase"/>
    <property type="match status" value="1"/>
</dbReference>